<comment type="caution">
    <text evidence="1">The sequence shown here is derived from an EMBL/GenBank/DDBJ whole genome shotgun (WGS) entry which is preliminary data.</text>
</comment>
<keyword evidence="2" id="KW-1185">Reference proteome</keyword>
<gene>
    <name evidence="1" type="ORF">HAX54_020947</name>
</gene>
<reference evidence="1 2" key="1">
    <citation type="journal article" date="2021" name="BMC Genomics">
        <title>Datura genome reveals duplications of psychoactive alkaloid biosynthetic genes and high mutation rate following tissue culture.</title>
        <authorList>
            <person name="Rajewski A."/>
            <person name="Carter-House D."/>
            <person name="Stajich J."/>
            <person name="Litt A."/>
        </authorList>
    </citation>
    <scope>NUCLEOTIDE SEQUENCE [LARGE SCALE GENOMIC DNA]</scope>
    <source>
        <strain evidence="1">AR-01</strain>
    </source>
</reference>
<dbReference type="Proteomes" id="UP000823775">
    <property type="component" value="Unassembled WGS sequence"/>
</dbReference>
<dbReference type="EMBL" id="JACEIK010002513">
    <property type="protein sequence ID" value="MCD9637578.1"/>
    <property type="molecule type" value="Genomic_DNA"/>
</dbReference>
<protein>
    <submittedName>
        <fullName evidence="1">Uncharacterized protein</fullName>
    </submittedName>
</protein>
<sequence>MAPPNYLTEYEAHGKTLLPVCLVSRKDRHHRPSALEVEKVGYDSFPHRIASGSQGVGWLVDGGSMSATTSYLKVPPSLSWTSTVEHRLVNLSLAGCNAFLMVIYIMDRIALANRTSWLSCILALCTMLSKLGGVELWNSSVWSRAATV</sequence>
<evidence type="ECO:0000313" key="1">
    <source>
        <dbReference type="EMBL" id="MCD9637578.1"/>
    </source>
</evidence>
<evidence type="ECO:0000313" key="2">
    <source>
        <dbReference type="Proteomes" id="UP000823775"/>
    </source>
</evidence>
<organism evidence="1 2">
    <name type="scientific">Datura stramonium</name>
    <name type="common">Jimsonweed</name>
    <name type="synonym">Common thornapple</name>
    <dbReference type="NCBI Taxonomy" id="4076"/>
    <lineage>
        <taxon>Eukaryota</taxon>
        <taxon>Viridiplantae</taxon>
        <taxon>Streptophyta</taxon>
        <taxon>Embryophyta</taxon>
        <taxon>Tracheophyta</taxon>
        <taxon>Spermatophyta</taxon>
        <taxon>Magnoliopsida</taxon>
        <taxon>eudicotyledons</taxon>
        <taxon>Gunneridae</taxon>
        <taxon>Pentapetalae</taxon>
        <taxon>asterids</taxon>
        <taxon>lamiids</taxon>
        <taxon>Solanales</taxon>
        <taxon>Solanaceae</taxon>
        <taxon>Solanoideae</taxon>
        <taxon>Datureae</taxon>
        <taxon>Datura</taxon>
    </lineage>
</organism>
<name>A0ABS8US36_DATST</name>
<proteinExistence type="predicted"/>
<accession>A0ABS8US36</accession>